<evidence type="ECO:0000256" key="2">
    <source>
        <dbReference type="ARBA" id="ARBA00011881"/>
    </source>
</evidence>
<dbReference type="Pfam" id="PF00044">
    <property type="entry name" value="Gp_dh_N"/>
    <property type="match status" value="1"/>
</dbReference>
<feature type="binding site" evidence="6">
    <location>
        <position position="37"/>
    </location>
    <ligand>
        <name>NAD(+)</name>
        <dbReference type="ChEBI" id="CHEBI:57540"/>
    </ligand>
</feature>
<dbReference type="Gene3D" id="3.30.360.10">
    <property type="entry name" value="Dihydrodipicolinate Reductase, domain 2"/>
    <property type="match status" value="1"/>
</dbReference>
<dbReference type="EC" id="1.2.1.-" evidence="9"/>
<dbReference type="Pfam" id="PF02800">
    <property type="entry name" value="Gp_dh_C"/>
    <property type="match status" value="1"/>
</dbReference>
<evidence type="ECO:0000256" key="4">
    <source>
        <dbReference type="PIRSR" id="PIRSR000149-1"/>
    </source>
</evidence>
<feature type="binding site" evidence="6">
    <location>
        <position position="81"/>
    </location>
    <ligand>
        <name>NAD(+)</name>
        <dbReference type="ChEBI" id="CHEBI:57540"/>
    </ligand>
</feature>
<feature type="binding site" evidence="5">
    <location>
        <begin position="154"/>
        <end position="156"/>
    </location>
    <ligand>
        <name>D-glyceraldehyde 3-phosphate</name>
        <dbReference type="ChEBI" id="CHEBI:59776"/>
    </ligand>
</feature>
<dbReference type="CDD" id="cd05214">
    <property type="entry name" value="GAPDH_I_N"/>
    <property type="match status" value="1"/>
</dbReference>
<dbReference type="PANTHER" id="PTHR43148">
    <property type="entry name" value="GLYCERALDEHYDE-3-PHOSPHATE DEHYDROGENASE 2"/>
    <property type="match status" value="1"/>
</dbReference>
<reference evidence="12" key="1">
    <citation type="submission" date="2010-02" db="EMBL/GenBank/DDBJ databases">
        <title>Complete sequence of Desulfurivibrio alkaliphilus AHT2.</title>
        <authorList>
            <consortium name="US DOE Joint Genome Institute"/>
            <person name="Pitluck S."/>
            <person name="Chertkov O."/>
            <person name="Detter J.C."/>
            <person name="Han C."/>
            <person name="Tapia R."/>
            <person name="Larimer F."/>
            <person name="Land M."/>
            <person name="Hauser L."/>
            <person name="Kyrpides N."/>
            <person name="Mikhailova N."/>
            <person name="Sorokin D.Y."/>
            <person name="Muyzer G."/>
            <person name="Woyke T."/>
        </authorList>
    </citation>
    <scope>NUCLEOTIDE SEQUENCE [LARGE SCALE GENOMIC DNA]</scope>
    <source>
        <strain evidence="12">DSM 19089 / UNIQEM U267 / AHT2</strain>
    </source>
</reference>
<evidence type="ECO:0000256" key="1">
    <source>
        <dbReference type="ARBA" id="ARBA00007406"/>
    </source>
</evidence>
<feature type="binding site" evidence="5">
    <location>
        <position position="236"/>
    </location>
    <ligand>
        <name>D-glyceraldehyde 3-phosphate</name>
        <dbReference type="ChEBI" id="CHEBI:59776"/>
    </ligand>
</feature>
<dbReference type="GO" id="GO:0050661">
    <property type="term" value="F:NADP binding"/>
    <property type="evidence" value="ECO:0007669"/>
    <property type="project" value="InterPro"/>
</dbReference>
<feature type="active site" description="Nucleophile" evidence="4">
    <location>
        <position position="155"/>
    </location>
</feature>
<dbReference type="EMBL" id="CP001940">
    <property type="protein sequence ID" value="ADH86766.1"/>
    <property type="molecule type" value="Genomic_DNA"/>
</dbReference>
<feature type="binding site" evidence="5">
    <location>
        <begin position="213"/>
        <end position="214"/>
    </location>
    <ligand>
        <name>D-glyceraldehyde 3-phosphate</name>
        <dbReference type="ChEBI" id="CHEBI:59776"/>
    </ligand>
</feature>
<dbReference type="PROSITE" id="PS00071">
    <property type="entry name" value="GAPDH"/>
    <property type="match status" value="1"/>
</dbReference>
<dbReference type="SMART" id="SM00846">
    <property type="entry name" value="Gp_dh_N"/>
    <property type="match status" value="1"/>
</dbReference>
<dbReference type="SUPFAM" id="SSF55347">
    <property type="entry name" value="Glyceraldehyde-3-phosphate dehydrogenase-like, C-terminal domain"/>
    <property type="match status" value="1"/>
</dbReference>
<dbReference type="InterPro" id="IPR020828">
    <property type="entry name" value="GlycerAld_3-P_DH_NAD(P)-bd"/>
</dbReference>
<dbReference type="PRINTS" id="PR00078">
    <property type="entry name" value="G3PDHDRGNASE"/>
</dbReference>
<accession>D6Z5M9</accession>
<dbReference type="InterPro" id="IPR020829">
    <property type="entry name" value="GlycerAld_3-P_DH_cat"/>
</dbReference>
<dbReference type="PIRSF" id="PIRSF000149">
    <property type="entry name" value="GAP_DH"/>
    <property type="match status" value="1"/>
</dbReference>
<dbReference type="InterPro" id="IPR006424">
    <property type="entry name" value="Glyceraldehyde-3-P_DH_1"/>
</dbReference>
<comment type="similarity">
    <text evidence="1 8">Belongs to the glyceraldehyde-3-phosphate dehydrogenase family.</text>
</comment>
<dbReference type="InterPro" id="IPR036291">
    <property type="entry name" value="NAD(P)-bd_dom_sf"/>
</dbReference>
<dbReference type="AlphaFoldDB" id="D6Z5M9"/>
<dbReference type="eggNOG" id="COG0057">
    <property type="taxonomic scope" value="Bacteria"/>
</dbReference>
<feature type="binding site" evidence="6">
    <location>
        <position position="313"/>
    </location>
    <ligand>
        <name>NAD(+)</name>
        <dbReference type="ChEBI" id="CHEBI:57540"/>
    </ligand>
</feature>
<dbReference type="NCBIfam" id="TIGR01534">
    <property type="entry name" value="GAPDH-I"/>
    <property type="match status" value="1"/>
</dbReference>
<evidence type="ECO:0000259" key="10">
    <source>
        <dbReference type="SMART" id="SM00846"/>
    </source>
</evidence>
<dbReference type="InParanoid" id="D6Z5M9"/>
<dbReference type="OrthoDB" id="9803304at2"/>
<evidence type="ECO:0000256" key="9">
    <source>
        <dbReference type="RuleBase" id="RU361160"/>
    </source>
</evidence>
<dbReference type="SUPFAM" id="SSF51735">
    <property type="entry name" value="NAD(P)-binding Rossmann-fold domains"/>
    <property type="match status" value="1"/>
</dbReference>
<keyword evidence="6" id="KW-0547">Nucleotide-binding</keyword>
<dbReference type="InterPro" id="IPR020831">
    <property type="entry name" value="GlycerAld/Erythrose_P_DH"/>
</dbReference>
<evidence type="ECO:0000256" key="6">
    <source>
        <dbReference type="PIRSR" id="PIRSR000149-3"/>
    </source>
</evidence>
<evidence type="ECO:0000313" key="12">
    <source>
        <dbReference type="Proteomes" id="UP000001508"/>
    </source>
</evidence>
<dbReference type="Proteomes" id="UP000001508">
    <property type="component" value="Chromosome"/>
</dbReference>
<dbReference type="GO" id="GO:0006006">
    <property type="term" value="P:glucose metabolic process"/>
    <property type="evidence" value="ECO:0007669"/>
    <property type="project" value="InterPro"/>
</dbReference>
<dbReference type="FunFam" id="3.40.50.720:FF:000001">
    <property type="entry name" value="Glyceraldehyde-3-phosphate dehydrogenase"/>
    <property type="match status" value="1"/>
</dbReference>
<evidence type="ECO:0000256" key="5">
    <source>
        <dbReference type="PIRSR" id="PIRSR000149-2"/>
    </source>
</evidence>
<organism evidence="11 12">
    <name type="scientific">Desulfurivibrio alkaliphilus (strain DSM 19089 / UNIQEM U267 / AHT2)</name>
    <dbReference type="NCBI Taxonomy" id="589865"/>
    <lineage>
        <taxon>Bacteria</taxon>
        <taxon>Pseudomonadati</taxon>
        <taxon>Thermodesulfobacteriota</taxon>
        <taxon>Desulfobulbia</taxon>
        <taxon>Desulfobulbales</taxon>
        <taxon>Desulfobulbaceae</taxon>
        <taxon>Desulfurivibrio</taxon>
    </lineage>
</organism>
<dbReference type="FunFam" id="3.30.360.10:FF:000002">
    <property type="entry name" value="Glyceraldehyde-3-phosphate dehydrogenase"/>
    <property type="match status" value="1"/>
</dbReference>
<dbReference type="HOGENOM" id="CLU_030140_0_2_7"/>
<dbReference type="InterPro" id="IPR020830">
    <property type="entry name" value="GlycerAld_3-P_DH_AS"/>
</dbReference>
<comment type="subunit">
    <text evidence="2">Homotetramer.</text>
</comment>
<keyword evidence="3 9" id="KW-0560">Oxidoreductase</keyword>
<feature type="binding site" evidence="5">
    <location>
        <position position="185"/>
    </location>
    <ligand>
        <name>D-glyceraldehyde 3-phosphate</name>
        <dbReference type="ChEBI" id="CHEBI:59776"/>
    </ligand>
</feature>
<dbReference type="Gene3D" id="3.40.50.720">
    <property type="entry name" value="NAD(P)-binding Rossmann-like Domain"/>
    <property type="match status" value="1"/>
</dbReference>
<evidence type="ECO:0000256" key="8">
    <source>
        <dbReference type="RuleBase" id="RU000397"/>
    </source>
</evidence>
<dbReference type="CDD" id="cd18126">
    <property type="entry name" value="GAPDH_I_C"/>
    <property type="match status" value="1"/>
</dbReference>
<keyword evidence="6" id="KW-0520">NAD</keyword>
<dbReference type="RefSeq" id="WP_013164283.1">
    <property type="nucleotide sequence ID" value="NC_014216.1"/>
</dbReference>
<dbReference type="GO" id="GO:0051287">
    <property type="term" value="F:NAD binding"/>
    <property type="evidence" value="ECO:0007669"/>
    <property type="project" value="InterPro"/>
</dbReference>
<sequence length="334" mass="36265">MTIRVGINGFGRIGRSIFRAVDTDPLFKEIEIVAINDLTPPATLAHLLKYDSVMGTYPRQVKAGEGEIVVDGRPVRVSSQRNPAEIPWRELGVEYVIEATGLFTAGDKAQGHLDAGASKVVITAPAKGEVRTIVMGVNEDEYDPAADHIVSNASCTTNCLAPVAKVISERFGIKSGLMTTIHAYTNDQSLLDFPHSDLRRARAAALSMIPTKTGAAAAVALVLPELKGKFDGLAVRVPTPNVSLVDVVMELERETSVPEVNQALAEAANRYLGYSDEPLVSIDYQGDPRSSVVDAMSTKVLGSTLKVMTWYDNEWGYSNRVLDLIMHMNERKLL</sequence>
<proteinExistence type="inferred from homology"/>
<feature type="binding site" evidence="6">
    <location>
        <begin position="12"/>
        <end position="13"/>
    </location>
    <ligand>
        <name>NAD(+)</name>
        <dbReference type="ChEBI" id="CHEBI:57540"/>
    </ligand>
</feature>
<dbReference type="FunCoup" id="D6Z5M9">
    <property type="interactions" value="447"/>
</dbReference>
<name>D6Z5M9_DESAT</name>
<dbReference type="GO" id="GO:0016620">
    <property type="term" value="F:oxidoreductase activity, acting on the aldehyde or oxo group of donors, NAD or NADP as acceptor"/>
    <property type="evidence" value="ECO:0007669"/>
    <property type="project" value="InterPro"/>
</dbReference>
<dbReference type="STRING" id="589865.DaAHT2_2095"/>
<feature type="binding site" evidence="6">
    <location>
        <position position="123"/>
    </location>
    <ligand>
        <name>NAD(+)</name>
        <dbReference type="ChEBI" id="CHEBI:57540"/>
    </ligand>
</feature>
<evidence type="ECO:0000256" key="7">
    <source>
        <dbReference type="PIRSR" id="PIRSR000149-4"/>
    </source>
</evidence>
<feature type="domain" description="Glyceraldehyde 3-phosphate dehydrogenase NAD(P) binding" evidence="10">
    <location>
        <begin position="3"/>
        <end position="155"/>
    </location>
</feature>
<gene>
    <name evidence="11" type="ordered locus">DaAHT2_2095</name>
</gene>
<evidence type="ECO:0000313" key="11">
    <source>
        <dbReference type="EMBL" id="ADH86766.1"/>
    </source>
</evidence>
<dbReference type="KEGG" id="dak:DaAHT2_2095"/>
<protein>
    <recommendedName>
        <fullName evidence="9">Glyceraldehyde-3-phosphate dehydrogenase</fullName>
        <ecNumber evidence="9">1.2.1.-</ecNumber>
    </recommendedName>
</protein>
<feature type="site" description="Activates thiol group during catalysis" evidence="7">
    <location>
        <position position="182"/>
    </location>
</feature>
<evidence type="ECO:0000256" key="3">
    <source>
        <dbReference type="ARBA" id="ARBA00023002"/>
    </source>
</evidence>
<keyword evidence="12" id="KW-1185">Reference proteome</keyword>